<reference evidence="4 5" key="1">
    <citation type="journal article" date="2024" name="G3 (Bethesda)">
        <title>Genome assembly of Hibiscus sabdariffa L. provides insights into metabolisms of medicinal natural products.</title>
        <authorList>
            <person name="Kim T."/>
        </authorList>
    </citation>
    <scope>NUCLEOTIDE SEQUENCE [LARGE SCALE GENOMIC DNA]</scope>
    <source>
        <strain evidence="4">TK-2024</strain>
        <tissue evidence="4">Old leaves</tissue>
    </source>
</reference>
<dbReference type="EMBL" id="JBBPBN010000092">
    <property type="protein sequence ID" value="KAK8980750.1"/>
    <property type="molecule type" value="Genomic_DNA"/>
</dbReference>
<protein>
    <submittedName>
        <fullName evidence="4">Uncharacterized protein</fullName>
    </submittedName>
</protein>
<evidence type="ECO:0000256" key="2">
    <source>
        <dbReference type="ARBA" id="ARBA00023054"/>
    </source>
</evidence>
<evidence type="ECO:0000256" key="3">
    <source>
        <dbReference type="SAM" id="Coils"/>
    </source>
</evidence>
<evidence type="ECO:0000256" key="1">
    <source>
        <dbReference type="ARBA" id="ARBA00005921"/>
    </source>
</evidence>
<dbReference type="InterPro" id="IPR008587">
    <property type="entry name" value="FPP_plant"/>
</dbReference>
<gene>
    <name evidence="4" type="ORF">V6N11_073065</name>
</gene>
<dbReference type="Pfam" id="PF05911">
    <property type="entry name" value="FPP"/>
    <property type="match status" value="3"/>
</dbReference>
<evidence type="ECO:0000313" key="5">
    <source>
        <dbReference type="Proteomes" id="UP001396334"/>
    </source>
</evidence>
<feature type="coiled-coil region" evidence="3">
    <location>
        <begin position="454"/>
        <end position="488"/>
    </location>
</feature>
<name>A0ABR2NX94_9ROSI</name>
<evidence type="ECO:0000313" key="4">
    <source>
        <dbReference type="EMBL" id="KAK8980750.1"/>
    </source>
</evidence>
<dbReference type="PANTHER" id="PTHR31580">
    <property type="entry name" value="FILAMENT-LIKE PLANT PROTEIN 4"/>
    <property type="match status" value="1"/>
</dbReference>
<feature type="coiled-coil region" evidence="3">
    <location>
        <begin position="283"/>
        <end position="337"/>
    </location>
</feature>
<proteinExistence type="inferred from homology"/>
<keyword evidence="5" id="KW-1185">Reference proteome</keyword>
<keyword evidence="2 3" id="KW-0175">Coiled coil</keyword>
<comment type="caution">
    <text evidence="4">The sequence shown here is derived from an EMBL/GenBank/DDBJ whole genome shotgun (WGS) entry which is preliminary data.</text>
</comment>
<dbReference type="PANTHER" id="PTHR31580:SF5">
    <property type="entry name" value="FILAMENT-LIKE PLANT PROTEIN 1-RELATED"/>
    <property type="match status" value="1"/>
</dbReference>
<dbReference type="Proteomes" id="UP001396334">
    <property type="component" value="Unassembled WGS sequence"/>
</dbReference>
<sequence length="491" mass="55948">MLQPKILHFWCRVPIPHQWYRYPIPTLESGYRYLLERVPVPLEIHIGTDTPEKGYRYPFVETPGIDTWGGVSVPKSPLELKYRYWLPSTDTSCLKTVFGTPLGMILCVWVPEFVIFPPAGCNVCFNAPPSPFKRKPRPVRFNSFKYHFKDGKFLMSCLSLKHDAIKTQSSDTSSKASFDSEDVNDVIKSLIEKLSAALVNVSAKGDLVKQHSQVAEEAIAGWEKAKNEVVVLKQKLEDAVQQNSSLEDRVSRLDGALKECVKQLRLAREEQEKKTIEVVAKTTRDLETTKFELESQLLELKNKAESVNLSLDLWHKIEALEKENSALKLELSSYLEEMEFRTIERDLSTQAAETSNKQYLESIKKVAKLEAECRRLKAIDAWASALIVELDQFKNEKVINKNFPSSVEIDLMVDFLEMERLAALPETKNENQSLESKATVKQSNDSDNLLKAELDAMIHRTAELEEKLEKLEVEKIELEIALAKSQESLEA</sequence>
<feature type="coiled-coil region" evidence="3">
    <location>
        <begin position="222"/>
        <end position="256"/>
    </location>
</feature>
<comment type="similarity">
    <text evidence="1">Belongs to the FPP family.</text>
</comment>
<organism evidence="4 5">
    <name type="scientific">Hibiscus sabdariffa</name>
    <name type="common">roselle</name>
    <dbReference type="NCBI Taxonomy" id="183260"/>
    <lineage>
        <taxon>Eukaryota</taxon>
        <taxon>Viridiplantae</taxon>
        <taxon>Streptophyta</taxon>
        <taxon>Embryophyta</taxon>
        <taxon>Tracheophyta</taxon>
        <taxon>Spermatophyta</taxon>
        <taxon>Magnoliopsida</taxon>
        <taxon>eudicotyledons</taxon>
        <taxon>Gunneridae</taxon>
        <taxon>Pentapetalae</taxon>
        <taxon>rosids</taxon>
        <taxon>malvids</taxon>
        <taxon>Malvales</taxon>
        <taxon>Malvaceae</taxon>
        <taxon>Malvoideae</taxon>
        <taxon>Hibiscus</taxon>
    </lineage>
</organism>
<accession>A0ABR2NX94</accession>